<name>A0A0B7N7L3_9FUNG</name>
<dbReference type="STRING" id="35722.A0A0B7N7L3"/>
<dbReference type="InterPro" id="IPR036928">
    <property type="entry name" value="AS_sf"/>
</dbReference>
<dbReference type="InterPro" id="IPR000120">
    <property type="entry name" value="Amidase"/>
</dbReference>
<dbReference type="AlphaFoldDB" id="A0A0B7N7L3"/>
<dbReference type="EMBL" id="LN731212">
    <property type="protein sequence ID" value="CEP14398.1"/>
    <property type="molecule type" value="Genomic_DNA"/>
</dbReference>
<evidence type="ECO:0000256" key="1">
    <source>
        <dbReference type="ARBA" id="ARBA00009199"/>
    </source>
</evidence>
<proteinExistence type="inferred from homology"/>
<dbReference type="Pfam" id="PF01425">
    <property type="entry name" value="Amidase"/>
    <property type="match status" value="1"/>
</dbReference>
<evidence type="ECO:0000313" key="4">
    <source>
        <dbReference type="Proteomes" id="UP000054107"/>
    </source>
</evidence>
<dbReference type="InterPro" id="IPR023631">
    <property type="entry name" value="Amidase_dom"/>
</dbReference>
<evidence type="ECO:0000259" key="2">
    <source>
        <dbReference type="Pfam" id="PF01425"/>
    </source>
</evidence>
<gene>
    <name evidence="3" type="primary">PARPA_08578.1 scaffold 33405</name>
</gene>
<protein>
    <recommendedName>
        <fullName evidence="2">Amidase domain-containing protein</fullName>
    </recommendedName>
</protein>
<dbReference type="SUPFAM" id="SSF75304">
    <property type="entry name" value="Amidase signature (AS) enzymes"/>
    <property type="match status" value="1"/>
</dbReference>
<organism evidence="3 4">
    <name type="scientific">Parasitella parasitica</name>
    <dbReference type="NCBI Taxonomy" id="35722"/>
    <lineage>
        <taxon>Eukaryota</taxon>
        <taxon>Fungi</taxon>
        <taxon>Fungi incertae sedis</taxon>
        <taxon>Mucoromycota</taxon>
        <taxon>Mucoromycotina</taxon>
        <taxon>Mucoromycetes</taxon>
        <taxon>Mucorales</taxon>
        <taxon>Mucorineae</taxon>
        <taxon>Mucoraceae</taxon>
        <taxon>Parasitella</taxon>
    </lineage>
</organism>
<dbReference type="Gene3D" id="3.90.1300.10">
    <property type="entry name" value="Amidase signature (AS) domain"/>
    <property type="match status" value="1"/>
</dbReference>
<dbReference type="PANTHER" id="PTHR11895:SF67">
    <property type="entry name" value="AMIDASE DOMAIN-CONTAINING PROTEIN"/>
    <property type="match status" value="1"/>
</dbReference>
<dbReference type="GO" id="GO:0003824">
    <property type="term" value="F:catalytic activity"/>
    <property type="evidence" value="ECO:0007669"/>
    <property type="project" value="InterPro"/>
</dbReference>
<dbReference type="PANTHER" id="PTHR11895">
    <property type="entry name" value="TRANSAMIDASE"/>
    <property type="match status" value="1"/>
</dbReference>
<feature type="domain" description="Amidase" evidence="2">
    <location>
        <begin position="162"/>
        <end position="574"/>
    </location>
</feature>
<sequence>MNNKIETIEKLNAVSLEQQQEFNAPEIYGLPLLLAANAIDYIPFVKQKVASDGLLFKLRERPDIEDHPITLPLPFEYIGSPKDAAFDQASTIEFLTGITQTFMLTDSLFFFVPILQDIPNLDPQCKSASPFLSFWDYHEAYTKFKTTPTKVAERMVLALEKSKSMNWMRFSVQNIMQQAEASAERYKQFAPLSQMDGVFVSIKEEMDIQGLETKVGTSFINDNQPATEDATIVAKLRRAGAIIVGSTVMNELGWDTFSVNPNTGMPKNPYGTLHSCGGSSGGCGGSVAGGLFPVSIGADGGGSIRIPSSFCGLYGLKTTYARVSAKGGATVDPTLGCYGPLAVTADDMALTYAIIAGPDAKDSTTLLQPPVSLKDYDKVHDLSDLTIAIYPEWARNMVDSAILEKLDLFKTHLEKLGAHIVEIEIPDLDLTATAHSVTICSEMFNFASRHESNHRNFLPHTRLMAGTAGALEGRDYVRAQQVRGRMMNHLRHVFENQKVDLILCPSTAITAPEIPEKAHAYGMSNAKLTIRSMIFSMLANLTGIPALTVPAGFNDGMPIGLQFMACWWNEALLCRIAKTCERMPDIERRRPEGASWFGDDLLSN</sequence>
<dbReference type="OrthoDB" id="566138at2759"/>
<dbReference type="PROSITE" id="PS00571">
    <property type="entry name" value="AMIDASES"/>
    <property type="match status" value="1"/>
</dbReference>
<dbReference type="Proteomes" id="UP000054107">
    <property type="component" value="Unassembled WGS sequence"/>
</dbReference>
<accession>A0A0B7N7L3</accession>
<evidence type="ECO:0000313" key="3">
    <source>
        <dbReference type="EMBL" id="CEP14398.1"/>
    </source>
</evidence>
<comment type="similarity">
    <text evidence="1">Belongs to the amidase family.</text>
</comment>
<dbReference type="InterPro" id="IPR020556">
    <property type="entry name" value="Amidase_CS"/>
</dbReference>
<keyword evidence="4" id="KW-1185">Reference proteome</keyword>
<reference evidence="3 4" key="1">
    <citation type="submission" date="2014-09" db="EMBL/GenBank/DDBJ databases">
        <authorList>
            <person name="Ellenberger Sabrina"/>
        </authorList>
    </citation>
    <scope>NUCLEOTIDE SEQUENCE [LARGE SCALE GENOMIC DNA]</scope>
    <source>
        <strain evidence="3 4">CBS 412.66</strain>
    </source>
</reference>